<evidence type="ECO:0000256" key="1">
    <source>
        <dbReference type="ARBA" id="ARBA00001957"/>
    </source>
</evidence>
<dbReference type="Gene3D" id="3.30.559.10">
    <property type="entry name" value="Chloramphenicol acetyltransferase-like domain"/>
    <property type="match status" value="1"/>
</dbReference>
<dbReference type="PROSITE" id="PS50075">
    <property type="entry name" value="CARRIER"/>
    <property type="match status" value="2"/>
</dbReference>
<dbReference type="InterPro" id="IPR025110">
    <property type="entry name" value="AMP-bd_C"/>
</dbReference>
<dbReference type="InterPro" id="IPR045851">
    <property type="entry name" value="AMP-bd_C_sf"/>
</dbReference>
<evidence type="ECO:0000256" key="4">
    <source>
        <dbReference type="ARBA" id="ARBA00022553"/>
    </source>
</evidence>
<dbReference type="SUPFAM" id="SSF47336">
    <property type="entry name" value="ACP-like"/>
    <property type="match status" value="2"/>
</dbReference>
<evidence type="ECO:0000313" key="10">
    <source>
        <dbReference type="Proteomes" id="UP000660708"/>
    </source>
</evidence>
<dbReference type="CDD" id="cd05930">
    <property type="entry name" value="A_NRPS"/>
    <property type="match status" value="1"/>
</dbReference>
<comment type="similarity">
    <text evidence="2">Belongs to the ATP-dependent AMP-binding enzyme family.</text>
</comment>
<dbReference type="InterPro" id="IPR001242">
    <property type="entry name" value="Condensation_dom"/>
</dbReference>
<proteinExistence type="inferred from homology"/>
<comment type="caution">
    <text evidence="9">The sequence shown here is derived from an EMBL/GenBank/DDBJ whole genome shotgun (WGS) entry which is preliminary data.</text>
</comment>
<dbReference type="CDD" id="cd19531">
    <property type="entry name" value="LCL_NRPS-like"/>
    <property type="match status" value="1"/>
</dbReference>
<evidence type="ECO:0000256" key="6">
    <source>
        <dbReference type="ARBA" id="ARBA00023098"/>
    </source>
</evidence>
<dbReference type="PANTHER" id="PTHR45527:SF1">
    <property type="entry name" value="FATTY ACID SYNTHASE"/>
    <property type="match status" value="1"/>
</dbReference>
<dbReference type="GO" id="GO:0005829">
    <property type="term" value="C:cytosol"/>
    <property type="evidence" value="ECO:0007669"/>
    <property type="project" value="TreeGrafter"/>
</dbReference>
<sequence>MSAITITDYLARHAEAQPEQLALVCVERKATTQWSYQALLDKVMSLAGHFQHHAKIGDRALILMETGIEYVASFLACQYCGITAIPSFPPESTKPQHLARTIGIAKDASATLILTTSRFSETVQALTSQTPDASMLSVDTLAPFDGKAERADVAPSDIAFLQYTSGSTAAPKGVMVSHENLIANERVICERMATTADDIMISWLPLFHDMGLIGGLLQPLFIGFPLVLTSPRYFMERPVRWLQLLSQYKGTISGGPDFSFRLCLERIKPQVMETLDLSHWRVAFSGAEPIRHDTLIDFAERFAVCGLDKQAIYPCYGLAEGTLMVTGSHAGQGAYVAAFDSEALAAGKATQVPSQDWRNTVQYRHQVGCGVVASEHFLRISDPHTQQRLDDGEIGEIWTAGPSIAVGYWQNEAATQATFVELDGKRWLRTGDVGYIYDGQLFISGREKDLIIMNGHNVYPQDIERIIEAELNFVRKGRVSAFPVPCAQTGEGIGLAIETSNSYRNSVAAEHTAEVIRNFVSTQFGHSPELVLLLDQGTLPKTSSGKLQRSACLKLYQRERLVPYGAFDSEALRNLTMAECSTEKWSDFELTIAQLWQQVLNYPVTSDKANFFSLGGNSLKAVRLIAAIQTQFDCQLDTTCLFTAPEFGAFCEFVKQNKAQLSTQIQLQPSQQTDYPLSAQQQRQLFLWQLQPDSNAYHIGAKTTLTGALSNAHIQLACSTVFERHPILRQQFIKSRDGMWRQSASSREMVWCEEDLSLCTQDIQSQWIAKWYRTPFALAEGECFRVALIKVAPQQHRLLIAMHHIVGDAWSFELLLKQIAEAYQALEDGVETAQALPLLQYGDFAQWQQDWLESAEALQQKAYWLAQLSGDGDEELITPQYGNSLAEPASALLGERVGYRQVQQLQAFAHQQGASLYMLLLASLQVTFYRLYAKAKPRIGVPIANRRSAATQEMLGFFVNTQVISAHIQPAMSFTEVLAQVKQRALEAQQHQDYPFEKLVEVLNPERQLGKNPLFQFMLNHVEYQANPWGACTSLRAEGVEALNQQAQFDFSVDSKLFDDGHLDIELQYNSALFSDAQMQTFIQSWLTVLEHATQAPQKAIAELTTVKQPAELLALGQGKASSEATPSWLAQLAHHANTNPDATAIIYRDQNYSYSWLWQRAHAVARQLNTAGRDEELVVGILLPRTPEMLACTLGCLLAGAGYLPLDVNFPDAKLAFMLKDANCGKLISDGSKVNITCAGGVYTPAELFETLDSDNSNEISATNLHTVAYLNYTSGSTGTPKGIAIAHDALAKYIESAIDFIGLTVNDVVLQFATANFDAFVEQVFPTWTVGATVVLREDALWDAQTLYHQAKRHHISVMDLSAAYWRSIAASWAQQAKRDGALVLPHLRQVHSGGEAMSVSGIADWRAAGLAGVKLLNTYGPTEIVVEASVFDCRTLGSSTTVPVGTAIQGRQLYVLDSGLQLVPHGEVGELYIGGDILARGYWQQSALTACKFIADPFRDDGARMYATGDLVRWQGDQLAYIGRRDHQVKIRGFRVELSEVESQLSKLPQVNHAVVQLREGQGTTSLVAFVEAEQTCESELKQALQQHLPHYMIPDVIQVLDKLPLSDSGKLERHKLPNIESATVEPLLSQQTGSALEQQLLQVFARHLQRDAIAMEQNFFDLGGHSLMLMAIFDELKQDHPSLALTDLFQYPSIASLAAHLTSQSSPQVASSKAPNSKKQKQAMNAFAAKKRKSREA</sequence>
<dbReference type="InterPro" id="IPR023213">
    <property type="entry name" value="CAT-like_dom_sf"/>
</dbReference>
<dbReference type="GO" id="GO:0031177">
    <property type="term" value="F:phosphopantetheine binding"/>
    <property type="evidence" value="ECO:0007669"/>
    <property type="project" value="InterPro"/>
</dbReference>
<dbReference type="RefSeq" id="WP_147389756.1">
    <property type="nucleotide sequence ID" value="NZ_AQHF01000030.1"/>
</dbReference>
<dbReference type="InterPro" id="IPR036736">
    <property type="entry name" value="ACP-like_sf"/>
</dbReference>
<evidence type="ECO:0000259" key="8">
    <source>
        <dbReference type="PROSITE" id="PS50075"/>
    </source>
</evidence>
<gene>
    <name evidence="9" type="ORF">PPEP_a3121</name>
</gene>
<dbReference type="InterPro" id="IPR042099">
    <property type="entry name" value="ANL_N_sf"/>
</dbReference>
<dbReference type="InterPro" id="IPR010071">
    <property type="entry name" value="AA_adenyl_dom"/>
</dbReference>
<dbReference type="Gene3D" id="3.30.559.30">
    <property type="entry name" value="Nonribosomal peptide synthetase, condensation domain"/>
    <property type="match status" value="1"/>
</dbReference>
<feature type="domain" description="Carrier" evidence="8">
    <location>
        <begin position="583"/>
        <end position="658"/>
    </location>
</feature>
<dbReference type="GO" id="GO:0009239">
    <property type="term" value="P:enterobactin biosynthetic process"/>
    <property type="evidence" value="ECO:0007669"/>
    <property type="project" value="TreeGrafter"/>
</dbReference>
<dbReference type="Proteomes" id="UP000660708">
    <property type="component" value="Unassembled WGS sequence"/>
</dbReference>
<dbReference type="InterPro" id="IPR000873">
    <property type="entry name" value="AMP-dep_synth/lig_dom"/>
</dbReference>
<dbReference type="PANTHER" id="PTHR45527">
    <property type="entry name" value="NONRIBOSOMAL PEPTIDE SYNTHETASE"/>
    <property type="match status" value="1"/>
</dbReference>
<dbReference type="GO" id="GO:0043041">
    <property type="term" value="P:amino acid activation for nonribosomal peptide biosynthetic process"/>
    <property type="evidence" value="ECO:0007669"/>
    <property type="project" value="TreeGrafter"/>
</dbReference>
<dbReference type="Pfam" id="PF00668">
    <property type="entry name" value="Condensation"/>
    <property type="match status" value="1"/>
</dbReference>
<dbReference type="GO" id="GO:0008610">
    <property type="term" value="P:lipid biosynthetic process"/>
    <property type="evidence" value="ECO:0007669"/>
    <property type="project" value="InterPro"/>
</dbReference>
<evidence type="ECO:0000256" key="2">
    <source>
        <dbReference type="ARBA" id="ARBA00006432"/>
    </source>
</evidence>
<evidence type="ECO:0000256" key="5">
    <source>
        <dbReference type="ARBA" id="ARBA00022832"/>
    </source>
</evidence>
<dbReference type="InterPro" id="IPR040097">
    <property type="entry name" value="FAAL/FAAC"/>
</dbReference>
<dbReference type="SMART" id="SM00823">
    <property type="entry name" value="PKS_PP"/>
    <property type="match status" value="2"/>
</dbReference>
<evidence type="ECO:0000256" key="3">
    <source>
        <dbReference type="ARBA" id="ARBA00022450"/>
    </source>
</evidence>
<dbReference type="Gene3D" id="3.30.300.30">
    <property type="match status" value="2"/>
</dbReference>
<dbReference type="Gene3D" id="1.10.1200.10">
    <property type="entry name" value="ACP-like"/>
    <property type="match status" value="2"/>
</dbReference>
<feature type="region of interest" description="Disordered" evidence="7">
    <location>
        <begin position="1709"/>
        <end position="1741"/>
    </location>
</feature>
<name>A0A8I0T522_9GAMM</name>
<dbReference type="PROSITE" id="PS00012">
    <property type="entry name" value="PHOSPHOPANTETHEINE"/>
    <property type="match status" value="1"/>
</dbReference>
<comment type="cofactor">
    <cofactor evidence="1">
        <name>pantetheine 4'-phosphate</name>
        <dbReference type="ChEBI" id="CHEBI:47942"/>
    </cofactor>
</comment>
<dbReference type="Pfam" id="PF00550">
    <property type="entry name" value="PP-binding"/>
    <property type="match status" value="2"/>
</dbReference>
<feature type="domain" description="Carrier" evidence="8">
    <location>
        <begin position="1635"/>
        <end position="1709"/>
    </location>
</feature>
<dbReference type="SUPFAM" id="SSF52777">
    <property type="entry name" value="CoA-dependent acyltransferases"/>
    <property type="match status" value="2"/>
</dbReference>
<dbReference type="GO" id="GO:0006631">
    <property type="term" value="P:fatty acid metabolic process"/>
    <property type="evidence" value="ECO:0007669"/>
    <property type="project" value="UniProtKB-KW"/>
</dbReference>
<dbReference type="InterPro" id="IPR020845">
    <property type="entry name" value="AMP-binding_CS"/>
</dbReference>
<keyword evidence="5" id="KW-0276">Fatty acid metabolism</keyword>
<dbReference type="SUPFAM" id="SSF56801">
    <property type="entry name" value="Acetyl-CoA synthetase-like"/>
    <property type="match status" value="2"/>
</dbReference>
<dbReference type="InterPro" id="IPR009081">
    <property type="entry name" value="PP-bd_ACP"/>
</dbReference>
<accession>A0A8I0T522</accession>
<dbReference type="Gene3D" id="3.40.50.980">
    <property type="match status" value="2"/>
</dbReference>
<dbReference type="EMBL" id="AQHF01000030">
    <property type="protein sequence ID" value="MBE0348031.1"/>
    <property type="molecule type" value="Genomic_DNA"/>
</dbReference>
<feature type="compositionally biased region" description="Polar residues" evidence="7">
    <location>
        <begin position="1709"/>
        <end position="1719"/>
    </location>
</feature>
<organism evidence="9 10">
    <name type="scientific">Pseudoalteromonas peptidolytica F12-50-A1</name>
    <dbReference type="NCBI Taxonomy" id="1315280"/>
    <lineage>
        <taxon>Bacteria</taxon>
        <taxon>Pseudomonadati</taxon>
        <taxon>Pseudomonadota</taxon>
        <taxon>Gammaproteobacteria</taxon>
        <taxon>Alteromonadales</taxon>
        <taxon>Pseudoalteromonadaceae</taxon>
        <taxon>Pseudoalteromonas</taxon>
    </lineage>
</organism>
<dbReference type="InterPro" id="IPR020806">
    <property type="entry name" value="PKS_PP-bd"/>
</dbReference>
<dbReference type="FunFam" id="3.40.50.12780:FF:000013">
    <property type="entry name" value="Long-chain-fatty-acid--AMP ligase FadD32"/>
    <property type="match status" value="1"/>
</dbReference>
<evidence type="ECO:0000256" key="7">
    <source>
        <dbReference type="SAM" id="MobiDB-lite"/>
    </source>
</evidence>
<dbReference type="GO" id="GO:0047527">
    <property type="term" value="F:2,3-dihydroxybenzoate-serine ligase activity"/>
    <property type="evidence" value="ECO:0007669"/>
    <property type="project" value="TreeGrafter"/>
</dbReference>
<keyword evidence="4" id="KW-0597">Phosphoprotein</keyword>
<dbReference type="Pfam" id="PF00501">
    <property type="entry name" value="AMP-binding"/>
    <property type="match status" value="2"/>
</dbReference>
<keyword evidence="10" id="KW-1185">Reference proteome</keyword>
<dbReference type="Gene3D" id="2.30.38.10">
    <property type="entry name" value="Luciferase, Domain 3"/>
    <property type="match status" value="1"/>
</dbReference>
<keyword evidence="3" id="KW-0596">Phosphopantetheine</keyword>
<dbReference type="Gene3D" id="3.40.50.12780">
    <property type="entry name" value="N-terminal domain of ligase-like"/>
    <property type="match status" value="1"/>
</dbReference>
<dbReference type="CDD" id="cd05931">
    <property type="entry name" value="FAAL"/>
    <property type="match status" value="1"/>
</dbReference>
<dbReference type="GO" id="GO:0009366">
    <property type="term" value="C:enterobactin synthetase complex"/>
    <property type="evidence" value="ECO:0007669"/>
    <property type="project" value="TreeGrafter"/>
</dbReference>
<evidence type="ECO:0000313" key="9">
    <source>
        <dbReference type="EMBL" id="MBE0348031.1"/>
    </source>
</evidence>
<protein>
    <recommendedName>
        <fullName evidence="8">Carrier domain-containing protein</fullName>
    </recommendedName>
</protein>
<dbReference type="NCBIfam" id="TIGR01733">
    <property type="entry name" value="AA-adenyl-dom"/>
    <property type="match status" value="1"/>
</dbReference>
<dbReference type="PROSITE" id="PS00455">
    <property type="entry name" value="AMP_BINDING"/>
    <property type="match status" value="1"/>
</dbReference>
<dbReference type="GO" id="GO:0071766">
    <property type="term" value="P:Actinobacterium-type cell wall biogenesis"/>
    <property type="evidence" value="ECO:0007669"/>
    <property type="project" value="UniProtKB-ARBA"/>
</dbReference>
<keyword evidence="6" id="KW-0443">Lipid metabolism</keyword>
<dbReference type="Pfam" id="PF13193">
    <property type="entry name" value="AMP-binding_C"/>
    <property type="match status" value="1"/>
</dbReference>
<dbReference type="InterPro" id="IPR006162">
    <property type="entry name" value="Ppantetheine_attach_site"/>
</dbReference>
<reference evidence="9 10" key="1">
    <citation type="submission" date="2015-06" db="EMBL/GenBank/DDBJ databases">
        <title>Genome sequence of Pseudoalteromonas peptidolytica.</title>
        <authorList>
            <person name="Xie B.-B."/>
            <person name="Rong J.-C."/>
            <person name="Qin Q.-L."/>
            <person name="Zhang Y.-Z."/>
        </authorList>
    </citation>
    <scope>NUCLEOTIDE SEQUENCE [LARGE SCALE GENOMIC DNA]</scope>
    <source>
        <strain evidence="9 10">F12-50-A1</strain>
    </source>
</reference>